<protein>
    <recommendedName>
        <fullName evidence="6">Chromatin SPT2</fullName>
    </recommendedName>
</protein>
<comment type="caution">
    <text evidence="4">The sequence shown here is derived from an EMBL/GenBank/DDBJ whole genome shotgun (WGS) entry which is preliminary data.</text>
</comment>
<comment type="similarity">
    <text evidence="1">Belongs to the SPT2 family.</text>
</comment>
<feature type="compositionally biased region" description="Basic and acidic residues" evidence="3">
    <location>
        <begin position="219"/>
        <end position="239"/>
    </location>
</feature>
<feature type="compositionally biased region" description="Low complexity" evidence="3">
    <location>
        <begin position="108"/>
        <end position="129"/>
    </location>
</feature>
<evidence type="ECO:0008006" key="6">
    <source>
        <dbReference type="Google" id="ProtNLM"/>
    </source>
</evidence>
<feature type="compositionally biased region" description="Polar residues" evidence="3">
    <location>
        <begin position="35"/>
        <end position="61"/>
    </location>
</feature>
<dbReference type="InterPro" id="IPR013256">
    <property type="entry name" value="Chromatin_SPT2"/>
</dbReference>
<keyword evidence="2" id="KW-0175">Coiled coil</keyword>
<name>A0ABQ9P6S4_9PEZI</name>
<feature type="compositionally biased region" description="Basic and acidic residues" evidence="3">
    <location>
        <begin position="82"/>
        <end position="94"/>
    </location>
</feature>
<evidence type="ECO:0000256" key="1">
    <source>
        <dbReference type="ARBA" id="ARBA00006461"/>
    </source>
</evidence>
<dbReference type="SMART" id="SM00784">
    <property type="entry name" value="SPT2"/>
    <property type="match status" value="1"/>
</dbReference>
<evidence type="ECO:0000256" key="3">
    <source>
        <dbReference type="SAM" id="MobiDB-lite"/>
    </source>
</evidence>
<organism evidence="4 5">
    <name type="scientific">Coniosporium apollinis</name>
    <dbReference type="NCBI Taxonomy" id="61459"/>
    <lineage>
        <taxon>Eukaryota</taxon>
        <taxon>Fungi</taxon>
        <taxon>Dikarya</taxon>
        <taxon>Ascomycota</taxon>
        <taxon>Pezizomycotina</taxon>
        <taxon>Dothideomycetes</taxon>
        <taxon>Dothideomycetes incertae sedis</taxon>
        <taxon>Coniosporium</taxon>
    </lineage>
</organism>
<feature type="compositionally biased region" description="Low complexity" evidence="3">
    <location>
        <begin position="160"/>
        <end position="169"/>
    </location>
</feature>
<dbReference type="Proteomes" id="UP001172684">
    <property type="component" value="Unassembled WGS sequence"/>
</dbReference>
<accession>A0ABQ9P6S4</accession>
<dbReference type="EMBL" id="JAPDRL010000003">
    <property type="protein sequence ID" value="KAJ9669289.1"/>
    <property type="molecule type" value="Genomic_DNA"/>
</dbReference>
<feature type="compositionally biased region" description="Basic and acidic residues" evidence="3">
    <location>
        <begin position="338"/>
        <end position="364"/>
    </location>
</feature>
<reference evidence="4" key="1">
    <citation type="submission" date="2022-10" db="EMBL/GenBank/DDBJ databases">
        <title>Culturing micro-colonial fungi from biological soil crusts in the Mojave desert and describing Neophaeococcomyces mojavensis, and introducing the new genera and species Taxawa tesnikishii.</title>
        <authorList>
            <person name="Kurbessoian T."/>
            <person name="Stajich J.E."/>
        </authorList>
    </citation>
    <scope>NUCLEOTIDE SEQUENCE</scope>
    <source>
        <strain evidence="4">TK_1</strain>
    </source>
</reference>
<feature type="compositionally biased region" description="Acidic residues" evidence="3">
    <location>
        <begin position="303"/>
        <end position="313"/>
    </location>
</feature>
<evidence type="ECO:0000313" key="5">
    <source>
        <dbReference type="Proteomes" id="UP001172684"/>
    </source>
</evidence>
<gene>
    <name evidence="4" type="ORF">H2201_000641</name>
</gene>
<feature type="compositionally biased region" description="Low complexity" evidence="3">
    <location>
        <begin position="314"/>
        <end position="324"/>
    </location>
</feature>
<feature type="compositionally biased region" description="Basic and acidic residues" evidence="3">
    <location>
        <begin position="269"/>
        <end position="283"/>
    </location>
</feature>
<feature type="region of interest" description="Disordered" evidence="3">
    <location>
        <begin position="24"/>
        <end position="148"/>
    </location>
</feature>
<feature type="compositionally biased region" description="Low complexity" evidence="3">
    <location>
        <begin position="138"/>
        <end position="148"/>
    </location>
</feature>
<feature type="region of interest" description="Disordered" evidence="3">
    <location>
        <begin position="160"/>
        <end position="377"/>
    </location>
</feature>
<keyword evidence="5" id="KW-1185">Reference proteome</keyword>
<evidence type="ECO:0000313" key="4">
    <source>
        <dbReference type="EMBL" id="KAJ9669289.1"/>
    </source>
</evidence>
<sequence>MTSVGPLDSAMKYCADEPQTLDSLLSSIGAPKPATGSTPQSESTASKSSQPTRPTVTNGASPNAPPKRKAEGDLAPAGAKVQKREGQTTVDRPRAPAQKPDSIPYRGTANARPTTSSTTAPALAAKPTPNQASAPINKAPSVSAAAPKKGSYAEILARAKAAQEAKTAIGSIKHKPVEKLAKKERPAQSTAAKGAQPAGAKSKQSLTKDNKVSGPGRSRSPEKPKAKGAELVKEKRKPLDLGYTGTMRPKPAEPTYKGTMGLSAAARRSGYDNDRSRPVDRSRSTSSTAKAAPKGRYTYASYSDEEEEDDDGASDASSDMEAAAWDLEEEEQMSLRVAKKEDEEALAEENRLKREKAEKKKKLEQLAASAAKKKKMY</sequence>
<evidence type="ECO:0000256" key="2">
    <source>
        <dbReference type="ARBA" id="ARBA00023054"/>
    </source>
</evidence>
<proteinExistence type="inferred from homology"/>
<feature type="compositionally biased region" description="Basic and acidic residues" evidence="3">
    <location>
        <begin position="175"/>
        <end position="186"/>
    </location>
</feature>
<dbReference type="Pfam" id="PF08243">
    <property type="entry name" value="SPT2"/>
    <property type="match status" value="1"/>
</dbReference>